<sequence>MKSAVFFVAFVAAVAADKIPDFVVPGKCPAVNEKALFEQQIPNHSKYAGVWYEIALTNNPYQLLKQCVRNEYSFDGSKFIAKSTGINADGNLMRHNGQVLPMPLGDPHLSIDYEGSFTAPYVILDTDYENFSLSDQYLRRCEAAFKDIGVDVSRFAKTVQGSNCPYDTQKSL</sequence>
<dbReference type="PROSITE" id="PS00213">
    <property type="entry name" value="LIPOCALIN"/>
    <property type="match status" value="1"/>
</dbReference>
<evidence type="ECO:0000256" key="1">
    <source>
        <dbReference type="ARBA" id="ARBA00023157"/>
    </source>
</evidence>
<dbReference type="SUPFAM" id="SSF50814">
    <property type="entry name" value="Lipocalins"/>
    <property type="match status" value="1"/>
</dbReference>
<name>A0A423U562_PENVA</name>
<keyword evidence="4" id="KW-1185">Reference proteome</keyword>
<dbReference type="GO" id="GO:0006629">
    <property type="term" value="P:lipid metabolic process"/>
    <property type="evidence" value="ECO:0007669"/>
    <property type="project" value="TreeGrafter"/>
</dbReference>
<dbReference type="GO" id="GO:0005737">
    <property type="term" value="C:cytoplasm"/>
    <property type="evidence" value="ECO:0007669"/>
    <property type="project" value="TreeGrafter"/>
</dbReference>
<comment type="caution">
    <text evidence="3">The sequence shown here is derived from an EMBL/GenBank/DDBJ whole genome shotgun (WGS) entry which is preliminary data.</text>
</comment>
<dbReference type="PANTHER" id="PTHR10612:SF34">
    <property type="entry name" value="APOLIPOPROTEIN D"/>
    <property type="match status" value="1"/>
</dbReference>
<keyword evidence="1" id="KW-1015">Disulfide bond</keyword>
<dbReference type="PANTHER" id="PTHR10612">
    <property type="entry name" value="APOLIPOPROTEIN D"/>
    <property type="match status" value="1"/>
</dbReference>
<dbReference type="InterPro" id="IPR022271">
    <property type="entry name" value="Lipocalin_ApoD"/>
</dbReference>
<dbReference type="InterPro" id="IPR022272">
    <property type="entry name" value="Lipocalin_CS"/>
</dbReference>
<dbReference type="InterPro" id="IPR003057">
    <property type="entry name" value="Invtbrt_color"/>
</dbReference>
<proteinExistence type="inferred from homology"/>
<protein>
    <submittedName>
        <fullName evidence="3">Crustacyanin subunit C</fullName>
    </submittedName>
</protein>
<keyword evidence="2" id="KW-0732">Signal</keyword>
<evidence type="ECO:0000256" key="2">
    <source>
        <dbReference type="PIRNR" id="PIRNR036893"/>
    </source>
</evidence>
<dbReference type="PRINTS" id="PR01273">
    <property type="entry name" value="INVTBRTCOLOR"/>
</dbReference>
<accession>A0A423U562</accession>
<dbReference type="GO" id="GO:0000302">
    <property type="term" value="P:response to reactive oxygen species"/>
    <property type="evidence" value="ECO:0007669"/>
    <property type="project" value="TreeGrafter"/>
</dbReference>
<evidence type="ECO:0000313" key="3">
    <source>
        <dbReference type="EMBL" id="ROT83829.1"/>
    </source>
</evidence>
<dbReference type="Proteomes" id="UP000283509">
    <property type="component" value="Unassembled WGS sequence"/>
</dbReference>
<reference evidence="3 4" key="1">
    <citation type="submission" date="2018-04" db="EMBL/GenBank/DDBJ databases">
        <authorList>
            <person name="Zhang X."/>
            <person name="Yuan J."/>
            <person name="Li F."/>
            <person name="Xiang J."/>
        </authorList>
    </citation>
    <scope>NUCLEOTIDE SEQUENCE [LARGE SCALE GENOMIC DNA]</scope>
    <source>
        <tissue evidence="3">Muscle</tissue>
    </source>
</reference>
<feature type="chain" id="PRO_5018825413" evidence="2">
    <location>
        <begin position="17"/>
        <end position="172"/>
    </location>
</feature>
<evidence type="ECO:0000313" key="4">
    <source>
        <dbReference type="Proteomes" id="UP000283509"/>
    </source>
</evidence>
<organism evidence="3 4">
    <name type="scientific">Penaeus vannamei</name>
    <name type="common">Whiteleg shrimp</name>
    <name type="synonym">Litopenaeus vannamei</name>
    <dbReference type="NCBI Taxonomy" id="6689"/>
    <lineage>
        <taxon>Eukaryota</taxon>
        <taxon>Metazoa</taxon>
        <taxon>Ecdysozoa</taxon>
        <taxon>Arthropoda</taxon>
        <taxon>Crustacea</taxon>
        <taxon>Multicrustacea</taxon>
        <taxon>Malacostraca</taxon>
        <taxon>Eumalacostraca</taxon>
        <taxon>Eucarida</taxon>
        <taxon>Decapoda</taxon>
        <taxon>Dendrobranchiata</taxon>
        <taxon>Penaeoidea</taxon>
        <taxon>Penaeidae</taxon>
        <taxon>Penaeus</taxon>
    </lineage>
</organism>
<feature type="signal peptide" evidence="2">
    <location>
        <begin position="1"/>
        <end position="16"/>
    </location>
</feature>
<gene>
    <name evidence="3" type="ORF">C7M84_023012</name>
</gene>
<dbReference type="PIRSF" id="PIRSF036893">
    <property type="entry name" value="Lipocalin_ApoD"/>
    <property type="match status" value="1"/>
</dbReference>
<comment type="similarity">
    <text evidence="2">Belongs to the calycin superfamily. Lipocalin family.</text>
</comment>
<dbReference type="Gene3D" id="2.40.128.20">
    <property type="match status" value="1"/>
</dbReference>
<dbReference type="GO" id="GO:0031409">
    <property type="term" value="F:pigment binding"/>
    <property type="evidence" value="ECO:0007669"/>
    <property type="project" value="InterPro"/>
</dbReference>
<reference evidence="3 4" key="2">
    <citation type="submission" date="2019-01" db="EMBL/GenBank/DDBJ databases">
        <title>The decoding of complex shrimp genome reveals the adaptation for benthos swimmer, frequently molting mechanism and breeding impact on genome.</title>
        <authorList>
            <person name="Sun Y."/>
            <person name="Gao Y."/>
            <person name="Yu Y."/>
        </authorList>
    </citation>
    <scope>NUCLEOTIDE SEQUENCE [LARGE SCALE GENOMIC DNA]</scope>
    <source>
        <tissue evidence="3">Muscle</tissue>
    </source>
</reference>
<dbReference type="OrthoDB" id="6339451at2759"/>
<dbReference type="EMBL" id="QCYY01000632">
    <property type="protein sequence ID" value="ROT83829.1"/>
    <property type="molecule type" value="Genomic_DNA"/>
</dbReference>
<dbReference type="AlphaFoldDB" id="A0A423U562"/>
<dbReference type="InterPro" id="IPR012674">
    <property type="entry name" value="Calycin"/>
</dbReference>